<comment type="subcellular location">
    <subcellularLocation>
        <location evidence="1">Membrane</location>
        <topology evidence="1">Multi-pass membrane protein</topology>
    </subcellularLocation>
</comment>
<feature type="compositionally biased region" description="Low complexity" evidence="7">
    <location>
        <begin position="16"/>
        <end position="27"/>
    </location>
</feature>
<evidence type="ECO:0000313" key="10">
    <source>
        <dbReference type="Proteomes" id="UP000694857"/>
    </source>
</evidence>
<reference evidence="9" key="1">
    <citation type="submission" date="2023-09" db="UniProtKB">
        <authorList>
            <consortium name="Ensembl"/>
        </authorList>
    </citation>
    <scope>IDENTIFICATION</scope>
</reference>
<dbReference type="GO" id="GO:0007155">
    <property type="term" value="P:cell adhesion"/>
    <property type="evidence" value="ECO:0007669"/>
    <property type="project" value="UniProtKB-KW"/>
</dbReference>
<dbReference type="RefSeq" id="XP_036710387.1">
    <property type="nucleotide sequence ID" value="XM_036854492.1"/>
</dbReference>
<comment type="similarity">
    <text evidence="2">Belongs to the ninjurin family.</text>
</comment>
<proteinExistence type="inferred from homology"/>
<protein>
    <submittedName>
        <fullName evidence="9">Ninjurin 1</fullName>
    </submittedName>
    <submittedName>
        <fullName evidence="11">Ninjurin-1 isoform X4</fullName>
    </submittedName>
</protein>
<evidence type="ECO:0000256" key="2">
    <source>
        <dbReference type="ARBA" id="ARBA00008141"/>
    </source>
</evidence>
<accession>A0A8C0CP33</accession>
<dbReference type="PANTHER" id="PTHR12316">
    <property type="entry name" value="NINJURIN-RELATED"/>
    <property type="match status" value="1"/>
</dbReference>
<keyword evidence="10" id="KW-1185">Reference proteome</keyword>
<evidence type="ECO:0000256" key="3">
    <source>
        <dbReference type="ARBA" id="ARBA00022692"/>
    </source>
</evidence>
<dbReference type="AlphaFoldDB" id="A0A8C0CP33"/>
<evidence type="ECO:0000256" key="8">
    <source>
        <dbReference type="SAM" id="Phobius"/>
    </source>
</evidence>
<evidence type="ECO:0000313" key="11">
    <source>
        <dbReference type="RefSeq" id="XP_036710387.1"/>
    </source>
</evidence>
<dbReference type="Pfam" id="PF04923">
    <property type="entry name" value="Ninjurin"/>
    <property type="match status" value="1"/>
</dbReference>
<name>A0A8C0CP33_BALMU</name>
<gene>
    <name evidence="9 11" type="primary">NINJ1</name>
</gene>
<evidence type="ECO:0000256" key="7">
    <source>
        <dbReference type="SAM" id="MobiDB-lite"/>
    </source>
</evidence>
<dbReference type="GeneTree" id="ENSGT00940000158892"/>
<evidence type="ECO:0000256" key="1">
    <source>
        <dbReference type="ARBA" id="ARBA00004141"/>
    </source>
</evidence>
<dbReference type="CTD" id="4814"/>
<dbReference type="GeneID" id="118896558"/>
<feature type="transmembrane region" description="Helical" evidence="8">
    <location>
        <begin position="73"/>
        <end position="100"/>
    </location>
</feature>
<keyword evidence="4" id="KW-0130">Cell adhesion</keyword>
<reference evidence="11" key="2">
    <citation type="submission" date="2025-04" db="UniProtKB">
        <authorList>
            <consortium name="RefSeq"/>
        </authorList>
    </citation>
    <scope>IDENTIFICATION</scope>
    <source>
        <tissue evidence="11">Epidermis and Blubber</tissue>
    </source>
</reference>
<organism evidence="9">
    <name type="scientific">Balaenoptera musculus</name>
    <name type="common">Blue whale</name>
    <dbReference type="NCBI Taxonomy" id="9771"/>
    <lineage>
        <taxon>Eukaryota</taxon>
        <taxon>Metazoa</taxon>
        <taxon>Chordata</taxon>
        <taxon>Craniata</taxon>
        <taxon>Vertebrata</taxon>
        <taxon>Euteleostomi</taxon>
        <taxon>Mammalia</taxon>
        <taxon>Eutheria</taxon>
        <taxon>Laurasiatheria</taxon>
        <taxon>Artiodactyla</taxon>
        <taxon>Whippomorpha</taxon>
        <taxon>Cetacea</taxon>
        <taxon>Mysticeti</taxon>
        <taxon>Balaenopteridae</taxon>
        <taxon>Balaenoptera</taxon>
    </lineage>
</organism>
<dbReference type="PANTHER" id="PTHR12316:SF19">
    <property type="entry name" value="NINJURIN-1"/>
    <property type="match status" value="1"/>
</dbReference>
<dbReference type="GO" id="GO:0042246">
    <property type="term" value="P:tissue regeneration"/>
    <property type="evidence" value="ECO:0007669"/>
    <property type="project" value="InterPro"/>
</dbReference>
<keyword evidence="5 8" id="KW-1133">Transmembrane helix</keyword>
<keyword evidence="3 8" id="KW-0812">Transmembrane</keyword>
<feature type="transmembrane region" description="Helical" evidence="8">
    <location>
        <begin position="120"/>
        <end position="140"/>
    </location>
</feature>
<dbReference type="Ensembl" id="ENSBMST00010010097.1">
    <property type="protein sequence ID" value="ENSBMSP00010009061.1"/>
    <property type="gene ID" value="ENSBMSG00010006670.1"/>
</dbReference>
<evidence type="ECO:0000313" key="9">
    <source>
        <dbReference type="Ensembl" id="ENSBMSP00010009061.1"/>
    </source>
</evidence>
<feature type="region of interest" description="Disordered" evidence="7">
    <location>
        <begin position="1"/>
        <end position="32"/>
    </location>
</feature>
<keyword evidence="6 8" id="KW-0472">Membrane</keyword>
<evidence type="ECO:0000256" key="4">
    <source>
        <dbReference type="ARBA" id="ARBA00022889"/>
    </source>
</evidence>
<evidence type="ECO:0000256" key="5">
    <source>
        <dbReference type="ARBA" id="ARBA00022989"/>
    </source>
</evidence>
<evidence type="ECO:0000256" key="6">
    <source>
        <dbReference type="ARBA" id="ARBA00023136"/>
    </source>
</evidence>
<dbReference type="GO" id="GO:0016020">
    <property type="term" value="C:membrane"/>
    <property type="evidence" value="ECO:0007669"/>
    <property type="project" value="UniProtKB-SubCell"/>
</dbReference>
<dbReference type="Proteomes" id="UP000694857">
    <property type="component" value="Chromosome 6"/>
</dbReference>
<sequence>MDSRPEEYELNGDVLPGSPGSPDASPPRWGRNRPINMNHYANKKSAAESMLDIALLLANASQLKAVIEHGPGFAFFIPLVVLISVSLMLQIGVGVLLIFLVRYDLNNPAKHAKLDFLNNLATGLVFIIVVVNIFITAFGVQKPTMDMAPRQ</sequence>
<dbReference type="InterPro" id="IPR007007">
    <property type="entry name" value="Ninjurin"/>
</dbReference>